<organism evidence="2">
    <name type="scientific">Antonospora locustae</name>
    <name type="common">Microsporidian parasite</name>
    <name type="synonym">Nosema locustae</name>
    <dbReference type="NCBI Taxonomy" id="278021"/>
    <lineage>
        <taxon>Eukaryota</taxon>
        <taxon>Fungi</taxon>
        <taxon>Fungi incertae sedis</taxon>
        <taxon>Microsporidia</taxon>
        <taxon>Antonospora</taxon>
    </lineage>
</organism>
<evidence type="ECO:0000256" key="1">
    <source>
        <dbReference type="SAM" id="Phobius"/>
    </source>
</evidence>
<keyword evidence="1" id="KW-0472">Membrane</keyword>
<keyword evidence="1" id="KW-1133">Transmembrane helix</keyword>
<name>Q6E6H7_ANTLO</name>
<protein>
    <submittedName>
        <fullName evidence="2">Hypothetical oxidoreductase</fullName>
    </submittedName>
</protein>
<sequence>SVPYLPHLLSYVALGMVPSFLAGQMFYQRAMSIRSLALGRKRRD</sequence>
<accession>Q6E6H7</accession>
<reference evidence="2" key="1">
    <citation type="journal article" date="2004" name="Curr. Biol.">
        <title>Genome compaction and stability in microsporidian intracellular parasites.</title>
        <authorList>
            <person name="Slamovits C.H."/>
            <person name="Fast N.M."/>
            <person name="Law J.S."/>
            <person name="Keeling P.J."/>
        </authorList>
    </citation>
    <scope>NUCLEOTIDE SEQUENCE</scope>
</reference>
<proteinExistence type="predicted"/>
<keyword evidence="1" id="KW-0812">Transmembrane</keyword>
<dbReference type="EMBL" id="AY548887">
    <property type="protein sequence ID" value="AAT12310.1"/>
    <property type="molecule type" value="Genomic_DNA"/>
</dbReference>
<feature type="transmembrane region" description="Helical" evidence="1">
    <location>
        <begin position="6"/>
        <end position="27"/>
    </location>
</feature>
<dbReference type="AlphaFoldDB" id="Q6E6H7"/>
<feature type="non-terminal residue" evidence="2">
    <location>
        <position position="1"/>
    </location>
</feature>
<evidence type="ECO:0000313" key="2">
    <source>
        <dbReference type="EMBL" id="AAT12310.1"/>
    </source>
</evidence>